<dbReference type="Proteomes" id="UP000789920">
    <property type="component" value="Unassembled WGS sequence"/>
</dbReference>
<evidence type="ECO:0000313" key="1">
    <source>
        <dbReference type="EMBL" id="CAG8708806.1"/>
    </source>
</evidence>
<reference evidence="1" key="1">
    <citation type="submission" date="2021-06" db="EMBL/GenBank/DDBJ databases">
        <authorList>
            <person name="Kallberg Y."/>
            <person name="Tangrot J."/>
            <person name="Rosling A."/>
        </authorList>
    </citation>
    <scope>NUCLEOTIDE SEQUENCE</scope>
    <source>
        <strain evidence="1">MA461A</strain>
    </source>
</reference>
<name>A0ACA9PHB1_9GLOM</name>
<feature type="non-terminal residue" evidence="1">
    <location>
        <position position="106"/>
    </location>
</feature>
<gene>
    <name evidence="1" type="ORF">RPERSI_LOCUS10400</name>
</gene>
<proteinExistence type="predicted"/>
<comment type="caution">
    <text evidence="1">The sequence shown here is derived from an EMBL/GenBank/DDBJ whole genome shotgun (WGS) entry which is preliminary data.</text>
</comment>
<sequence length="106" mass="12285">MSSTKHKKSKPTFTNKQKKAVIMHKENNSQLSQANLKQLKTIPLQKGRKHIIIEKAKQFTGLMNIPEEDASVDNDIINAAIPRLRKILKEYNLKDIYNMDETSLFY</sequence>
<accession>A0ACA9PHB1</accession>
<evidence type="ECO:0000313" key="2">
    <source>
        <dbReference type="Proteomes" id="UP000789920"/>
    </source>
</evidence>
<keyword evidence="2" id="KW-1185">Reference proteome</keyword>
<organism evidence="1 2">
    <name type="scientific">Racocetra persica</name>
    <dbReference type="NCBI Taxonomy" id="160502"/>
    <lineage>
        <taxon>Eukaryota</taxon>
        <taxon>Fungi</taxon>
        <taxon>Fungi incertae sedis</taxon>
        <taxon>Mucoromycota</taxon>
        <taxon>Glomeromycotina</taxon>
        <taxon>Glomeromycetes</taxon>
        <taxon>Diversisporales</taxon>
        <taxon>Gigasporaceae</taxon>
        <taxon>Racocetra</taxon>
    </lineage>
</organism>
<dbReference type="EMBL" id="CAJVQC010020549">
    <property type="protein sequence ID" value="CAG8708806.1"/>
    <property type="molecule type" value="Genomic_DNA"/>
</dbReference>
<protein>
    <submittedName>
        <fullName evidence="1">36284_t:CDS:1</fullName>
    </submittedName>
</protein>